<evidence type="ECO:0000313" key="11">
    <source>
        <dbReference type="Proteomes" id="UP000509667"/>
    </source>
</evidence>
<dbReference type="HAMAP" id="MF_00647">
    <property type="entry name" value="PPAT_arch"/>
    <property type="match status" value="1"/>
</dbReference>
<dbReference type="AlphaFoldDB" id="A0A7D5P2A2"/>
<keyword evidence="5 7" id="KW-0067">ATP-binding</keyword>
<evidence type="ECO:0000256" key="7">
    <source>
        <dbReference type="HAMAP-Rule" id="MF_00647"/>
    </source>
</evidence>
<sequence>MKVALGGTFDPVHDGHRALFRRAFELGDATVGLTSDDLAPKTRREDRYVRPYDRRHRDLDAELARLADEYDRDYEIRKIDDPTGFAPEPQFDAIVVSPETETGGKRINEIRRDDGVEPLDIEVVDHVYAEDGEIISSTRIVRGEIDEHGELTPDRTGRDAPGETEIETASDAADASADGGPEAEADDA</sequence>
<keyword evidence="1 7" id="KW-0963">Cytoplasm</keyword>
<feature type="compositionally biased region" description="Basic and acidic residues" evidence="8">
    <location>
        <begin position="144"/>
        <end position="161"/>
    </location>
</feature>
<dbReference type="GO" id="GO:0004595">
    <property type="term" value="F:pantetheine-phosphate adenylyltransferase activity"/>
    <property type="evidence" value="ECO:0007669"/>
    <property type="project" value="UniProtKB-UniRule"/>
</dbReference>
<dbReference type="GeneID" id="56079902"/>
<dbReference type="UniPathway" id="UPA00241"/>
<dbReference type="NCBIfam" id="TIGR00125">
    <property type="entry name" value="cyt_tran_rel"/>
    <property type="match status" value="1"/>
</dbReference>
<dbReference type="InterPro" id="IPR004821">
    <property type="entry name" value="Cyt_trans-like"/>
</dbReference>
<evidence type="ECO:0000256" key="1">
    <source>
        <dbReference type="ARBA" id="ARBA00022490"/>
    </source>
</evidence>
<evidence type="ECO:0000256" key="4">
    <source>
        <dbReference type="ARBA" id="ARBA00022741"/>
    </source>
</evidence>
<dbReference type="Proteomes" id="UP000509667">
    <property type="component" value="Chromosome"/>
</dbReference>
<evidence type="ECO:0000256" key="5">
    <source>
        <dbReference type="ARBA" id="ARBA00022840"/>
    </source>
</evidence>
<dbReference type="GO" id="GO:0005524">
    <property type="term" value="F:ATP binding"/>
    <property type="evidence" value="ECO:0007669"/>
    <property type="project" value="UniProtKB-KW"/>
</dbReference>
<dbReference type="GO" id="GO:0015937">
    <property type="term" value="P:coenzyme A biosynthetic process"/>
    <property type="evidence" value="ECO:0007669"/>
    <property type="project" value="UniProtKB-UniRule"/>
</dbReference>
<evidence type="ECO:0000256" key="6">
    <source>
        <dbReference type="ARBA" id="ARBA00022993"/>
    </source>
</evidence>
<comment type="similarity">
    <text evidence="7">Belongs to the eukaryotic CoaD family.</text>
</comment>
<dbReference type="NCBIfam" id="NF001985">
    <property type="entry name" value="PRK00777.1"/>
    <property type="match status" value="1"/>
</dbReference>
<dbReference type="KEGG" id="hrr:HZS55_18525"/>
<dbReference type="InterPro" id="IPR023540">
    <property type="entry name" value="PPAT_arch"/>
</dbReference>
<feature type="compositionally biased region" description="Low complexity" evidence="8">
    <location>
        <begin position="169"/>
        <end position="180"/>
    </location>
</feature>
<accession>A0A7D5P2A2</accession>
<feature type="region of interest" description="Disordered" evidence="8">
    <location>
        <begin position="144"/>
        <end position="188"/>
    </location>
</feature>
<evidence type="ECO:0000256" key="3">
    <source>
        <dbReference type="ARBA" id="ARBA00022695"/>
    </source>
</evidence>
<dbReference type="RefSeq" id="WP_179909034.1">
    <property type="nucleotide sequence ID" value="NZ_CP058910.1"/>
</dbReference>
<keyword evidence="2 7" id="KW-0808">Transferase</keyword>
<dbReference type="EMBL" id="CP058910">
    <property type="protein sequence ID" value="QLH79163.1"/>
    <property type="molecule type" value="Genomic_DNA"/>
</dbReference>
<comment type="subcellular location">
    <subcellularLocation>
        <location evidence="7">Cytoplasm</location>
    </subcellularLocation>
</comment>
<dbReference type="GO" id="GO:0005737">
    <property type="term" value="C:cytoplasm"/>
    <property type="evidence" value="ECO:0007669"/>
    <property type="project" value="UniProtKB-SubCell"/>
</dbReference>
<keyword evidence="3 7" id="KW-0548">Nucleotidyltransferase</keyword>
<proteinExistence type="inferred from homology"/>
<dbReference type="OrthoDB" id="53228at2157"/>
<evidence type="ECO:0000256" key="8">
    <source>
        <dbReference type="SAM" id="MobiDB-lite"/>
    </source>
</evidence>
<organism evidence="10 11">
    <name type="scientific">Halosimplex rubrum</name>
    <dbReference type="NCBI Taxonomy" id="869889"/>
    <lineage>
        <taxon>Archaea</taxon>
        <taxon>Methanobacteriati</taxon>
        <taxon>Methanobacteriota</taxon>
        <taxon>Stenosarchaea group</taxon>
        <taxon>Halobacteria</taxon>
        <taxon>Halobacteriales</taxon>
        <taxon>Haloarculaceae</taxon>
        <taxon>Halosimplex</taxon>
    </lineage>
</organism>
<dbReference type="InterPro" id="IPR014729">
    <property type="entry name" value="Rossmann-like_a/b/a_fold"/>
</dbReference>
<dbReference type="Pfam" id="PF01467">
    <property type="entry name" value="CTP_transf_like"/>
    <property type="match status" value="1"/>
</dbReference>
<evidence type="ECO:0000256" key="2">
    <source>
        <dbReference type="ARBA" id="ARBA00022679"/>
    </source>
</evidence>
<name>A0A7D5P2A2_9EURY</name>
<evidence type="ECO:0000313" key="10">
    <source>
        <dbReference type="EMBL" id="QLH79163.1"/>
    </source>
</evidence>
<dbReference type="SUPFAM" id="SSF52374">
    <property type="entry name" value="Nucleotidylyl transferase"/>
    <property type="match status" value="1"/>
</dbReference>
<feature type="domain" description="Cytidyltransferase-like" evidence="9">
    <location>
        <begin position="5"/>
        <end position="142"/>
    </location>
</feature>
<comment type="function">
    <text evidence="7">Reversibly transfers an adenylyl group from ATP to 4'-phosphopantetheine, yielding dephospho-CoA (dPCoA) and pyrophosphate.</text>
</comment>
<keyword evidence="6 7" id="KW-0173">Coenzyme A biosynthesis</keyword>
<evidence type="ECO:0000259" key="9">
    <source>
        <dbReference type="Pfam" id="PF01467"/>
    </source>
</evidence>
<comment type="pathway">
    <text evidence="7">Cofactor biosynthesis; coenzyme A biosynthesis.</text>
</comment>
<comment type="catalytic activity">
    <reaction evidence="7">
        <text>(R)-4'-phosphopantetheine + ATP + H(+) = 3'-dephospho-CoA + diphosphate</text>
        <dbReference type="Rhea" id="RHEA:19801"/>
        <dbReference type="ChEBI" id="CHEBI:15378"/>
        <dbReference type="ChEBI" id="CHEBI:30616"/>
        <dbReference type="ChEBI" id="CHEBI:33019"/>
        <dbReference type="ChEBI" id="CHEBI:57328"/>
        <dbReference type="ChEBI" id="CHEBI:61723"/>
        <dbReference type="EC" id="2.7.7.3"/>
    </reaction>
</comment>
<protein>
    <recommendedName>
        <fullName evidence="7">Phosphopantetheine adenylyltransferase</fullName>
        <ecNumber evidence="7">2.7.7.3</ecNumber>
    </recommendedName>
    <alternativeName>
        <fullName evidence="7">Dephospho-CoA pyrophosphorylase</fullName>
    </alternativeName>
    <alternativeName>
        <fullName evidence="7">Pantetheine-phosphate adenylyltransferase</fullName>
        <shortName evidence="7">PPAT</shortName>
    </alternativeName>
</protein>
<keyword evidence="11" id="KW-1185">Reference proteome</keyword>
<keyword evidence="4 7" id="KW-0547">Nucleotide-binding</keyword>
<dbReference type="EC" id="2.7.7.3" evidence="7"/>
<dbReference type="Gene3D" id="3.40.50.620">
    <property type="entry name" value="HUPs"/>
    <property type="match status" value="1"/>
</dbReference>
<reference evidence="10 11" key="1">
    <citation type="submission" date="2020-07" db="EMBL/GenBank/DDBJ databases">
        <title>Halosimplex pelagicum sp. nov. and Halosimplex rubrum sp. nov., isolated from salted brown alga Laminaria, and emended description of the genus Halosimplex.</title>
        <authorList>
            <person name="Cui H."/>
        </authorList>
    </citation>
    <scope>NUCLEOTIDE SEQUENCE [LARGE SCALE GENOMIC DNA]</scope>
    <source>
        <strain evidence="10 11">R27</strain>
    </source>
</reference>
<gene>
    <name evidence="7" type="primary">coaD</name>
    <name evidence="10" type="ORF">HZS55_18525</name>
</gene>